<feature type="transmembrane region" description="Helical" evidence="1">
    <location>
        <begin position="437"/>
        <end position="459"/>
    </location>
</feature>
<accession>A0AAV0AH50</accession>
<keyword evidence="1" id="KW-1133">Transmembrane helix</keyword>
<keyword evidence="3" id="KW-1185">Reference proteome</keyword>
<protein>
    <submittedName>
        <fullName evidence="2">GPI transamidase component PIG-T</fullName>
    </submittedName>
</protein>
<dbReference type="GO" id="GO:0016255">
    <property type="term" value="P:attachment of GPI anchor to protein"/>
    <property type="evidence" value="ECO:0007669"/>
    <property type="project" value="InterPro"/>
</dbReference>
<dbReference type="PANTHER" id="PTHR12959">
    <property type="entry name" value="GPI TRANSAMIDASE COMPONENT PIG-T-RELATED"/>
    <property type="match status" value="1"/>
</dbReference>
<dbReference type="Pfam" id="PF04113">
    <property type="entry name" value="Gpi16"/>
    <property type="match status" value="1"/>
</dbReference>
<dbReference type="Proteomes" id="UP001153365">
    <property type="component" value="Unassembled WGS sequence"/>
</dbReference>
<proteinExistence type="predicted"/>
<dbReference type="PANTHER" id="PTHR12959:SF11">
    <property type="entry name" value="GPI TRANSAMIDASE COMPONENT PIG-T"/>
    <property type="match status" value="1"/>
</dbReference>
<dbReference type="InterPro" id="IPR007245">
    <property type="entry name" value="PIG-T"/>
</dbReference>
<dbReference type="EMBL" id="CALTRL010000201">
    <property type="protein sequence ID" value="CAH7667067.1"/>
    <property type="molecule type" value="Genomic_DNA"/>
</dbReference>
<sequence>MNTTTLINSLAGIFCASLNRLELSSDDPPSDLLDHLLETTTRSRDHHHWNHSEGGNSVLHHGILPIEQPCTENLTPLIRLLPCDKRAGLASLVDSHRIFDSNWQSLRLKILNRPDGLDLRIEIEAVLNPIREISIRNWSFKSIFGKSIESKCPLASTSKVEIIENQKNSLIEPRATEDGLAIDGKHTFDIMRAVFPLEIEMKWPNESNFIHPKQYDLSPIEVKRIITGYGQNRGKLGVEIKFNENKIRSNDEEKDFVGEKEDELIYFEQFPWWLSIYLHTLTIKLDDHPINPNEVILEKKIKASLQRERSYLITLKLKHPDQLSEDAQRRRKGSMRENGDGQIRRMRIDFEYEKDLLLYTEYSSDANRGFDLSPALVIHNKLELVNNSGSITSSRNSDVEADFITDGEGRRIKTKSSFYWSTCGLISLATPDFSMPYNVIIVTSTVIALFFGSVFNLLVREFKIVKIKNSSK</sequence>
<evidence type="ECO:0000313" key="3">
    <source>
        <dbReference type="Proteomes" id="UP001153365"/>
    </source>
</evidence>
<gene>
    <name evidence="2" type="ORF">PPACK8108_LOCUS1443</name>
</gene>
<reference evidence="2" key="1">
    <citation type="submission" date="2022-06" db="EMBL/GenBank/DDBJ databases">
        <authorList>
            <consortium name="SYNGENTA / RWTH Aachen University"/>
        </authorList>
    </citation>
    <scope>NUCLEOTIDE SEQUENCE</scope>
</reference>
<organism evidence="2 3">
    <name type="scientific">Phakopsora pachyrhizi</name>
    <name type="common">Asian soybean rust disease fungus</name>
    <dbReference type="NCBI Taxonomy" id="170000"/>
    <lineage>
        <taxon>Eukaryota</taxon>
        <taxon>Fungi</taxon>
        <taxon>Dikarya</taxon>
        <taxon>Basidiomycota</taxon>
        <taxon>Pucciniomycotina</taxon>
        <taxon>Pucciniomycetes</taxon>
        <taxon>Pucciniales</taxon>
        <taxon>Phakopsoraceae</taxon>
        <taxon>Phakopsora</taxon>
    </lineage>
</organism>
<dbReference type="AlphaFoldDB" id="A0AAV0AH50"/>
<evidence type="ECO:0000256" key="1">
    <source>
        <dbReference type="SAM" id="Phobius"/>
    </source>
</evidence>
<comment type="caution">
    <text evidence="2">The sequence shown here is derived from an EMBL/GenBank/DDBJ whole genome shotgun (WGS) entry which is preliminary data.</text>
</comment>
<keyword evidence="1" id="KW-0812">Transmembrane</keyword>
<keyword evidence="1" id="KW-0472">Membrane</keyword>
<name>A0AAV0AH50_PHAPC</name>
<dbReference type="GO" id="GO:0042765">
    <property type="term" value="C:GPI-anchor transamidase complex"/>
    <property type="evidence" value="ECO:0007669"/>
    <property type="project" value="InterPro"/>
</dbReference>
<evidence type="ECO:0000313" key="2">
    <source>
        <dbReference type="EMBL" id="CAH7667067.1"/>
    </source>
</evidence>